<dbReference type="PATRIC" id="fig|1409788.3.peg.3486"/>
<proteinExistence type="predicted"/>
<evidence type="ECO:0000259" key="2">
    <source>
        <dbReference type="SMART" id="SM00867"/>
    </source>
</evidence>
<dbReference type="OrthoDB" id="951410at2"/>
<keyword evidence="1" id="KW-0732">Signal</keyword>
<dbReference type="Gene3D" id="2.40.128.110">
    <property type="entry name" value="Lipid/polyisoprenoid-binding, YceI-like"/>
    <property type="match status" value="1"/>
</dbReference>
<dbReference type="Pfam" id="PF04264">
    <property type="entry name" value="YceI"/>
    <property type="match status" value="1"/>
</dbReference>
<dbReference type="PANTHER" id="PTHR34406">
    <property type="entry name" value="PROTEIN YCEI"/>
    <property type="match status" value="1"/>
</dbReference>
<dbReference type="Proteomes" id="UP000036958">
    <property type="component" value="Unassembled WGS sequence"/>
</dbReference>
<dbReference type="SUPFAM" id="SSF101874">
    <property type="entry name" value="YceI-like"/>
    <property type="match status" value="1"/>
</dbReference>
<dbReference type="PANTHER" id="PTHR34406:SF1">
    <property type="entry name" value="PROTEIN YCEI"/>
    <property type="match status" value="1"/>
</dbReference>
<comment type="caution">
    <text evidence="3">The sequence shown here is derived from an EMBL/GenBank/DDBJ whole genome shotgun (WGS) entry which is preliminary data.</text>
</comment>
<protein>
    <recommendedName>
        <fullName evidence="2">Lipid/polyisoprenoid-binding YceI-like domain-containing protein</fullName>
    </recommendedName>
</protein>
<dbReference type="RefSeq" id="WP_053185704.1">
    <property type="nucleotide sequence ID" value="NZ_LGIA01000177.1"/>
</dbReference>
<dbReference type="EMBL" id="LGIA01000177">
    <property type="protein sequence ID" value="KOH43782.1"/>
    <property type="molecule type" value="Genomic_DNA"/>
</dbReference>
<evidence type="ECO:0000313" key="4">
    <source>
        <dbReference type="Proteomes" id="UP000036958"/>
    </source>
</evidence>
<dbReference type="InterPro" id="IPR007372">
    <property type="entry name" value="Lipid/polyisoprenoid-bd_YceI"/>
</dbReference>
<reference evidence="4" key="1">
    <citation type="submission" date="2015-07" db="EMBL/GenBank/DDBJ databases">
        <title>Genome sequencing of Sunxiuqinia dokdonensis strain SK.</title>
        <authorList>
            <person name="Ahn S."/>
            <person name="Kim B.-C."/>
        </authorList>
    </citation>
    <scope>NUCLEOTIDE SEQUENCE [LARGE SCALE GENOMIC DNA]</scope>
    <source>
        <strain evidence="4">SK</strain>
    </source>
</reference>
<evidence type="ECO:0000256" key="1">
    <source>
        <dbReference type="SAM" id="SignalP"/>
    </source>
</evidence>
<dbReference type="SMART" id="SM00867">
    <property type="entry name" value="YceI"/>
    <property type="match status" value="1"/>
</dbReference>
<keyword evidence="4" id="KW-1185">Reference proteome</keyword>
<dbReference type="STRING" id="1409788.NC99_34040"/>
<evidence type="ECO:0000313" key="3">
    <source>
        <dbReference type="EMBL" id="KOH43782.1"/>
    </source>
</evidence>
<feature type="signal peptide" evidence="1">
    <location>
        <begin position="1"/>
        <end position="24"/>
    </location>
</feature>
<gene>
    <name evidence="3" type="ORF">NC99_34040</name>
</gene>
<name>A0A0L8V6G8_9BACT</name>
<feature type="domain" description="Lipid/polyisoprenoid-binding YceI-like" evidence="2">
    <location>
        <begin position="26"/>
        <end position="195"/>
    </location>
</feature>
<dbReference type="InterPro" id="IPR036761">
    <property type="entry name" value="TTHA0802/YceI-like_sf"/>
</dbReference>
<feature type="chain" id="PRO_5005591612" description="Lipid/polyisoprenoid-binding YceI-like domain-containing protein" evidence="1">
    <location>
        <begin position="25"/>
        <end position="196"/>
    </location>
</feature>
<sequence>MKTTKIKTWAFLSLALLVSSGVFAGNYVVDASKSTVGWHGKKVTGEHHGAIDIKEGSLEVVDGEIKGGTVTIDMQSITNEDITNSEMNGKLVGHLKSDDFFSVETYPTATLVLTDVSKSGSNYTFTGDLTIKGTTKPVSFQASSTTEGDAVKVEGEMIIDRSDYNVRYGSKSFFDNLGDKMIYDDFTLNFVVVAKK</sequence>
<dbReference type="AlphaFoldDB" id="A0A0L8V6G8"/>
<accession>A0A0L8V6G8</accession>
<organism evidence="3 4">
    <name type="scientific">Sunxiuqinia dokdonensis</name>
    <dbReference type="NCBI Taxonomy" id="1409788"/>
    <lineage>
        <taxon>Bacteria</taxon>
        <taxon>Pseudomonadati</taxon>
        <taxon>Bacteroidota</taxon>
        <taxon>Bacteroidia</taxon>
        <taxon>Marinilabiliales</taxon>
        <taxon>Prolixibacteraceae</taxon>
        <taxon>Sunxiuqinia</taxon>
    </lineage>
</organism>